<feature type="compositionally biased region" description="Low complexity" evidence="3">
    <location>
        <begin position="102"/>
        <end position="114"/>
    </location>
</feature>
<dbReference type="InterPro" id="IPR036864">
    <property type="entry name" value="Zn2-C6_fun-type_DNA-bd_sf"/>
</dbReference>
<feature type="domain" description="Zn(2)-C6 fungal-type" evidence="4">
    <location>
        <begin position="32"/>
        <end position="60"/>
    </location>
</feature>
<dbReference type="SMART" id="SM00066">
    <property type="entry name" value="GAL4"/>
    <property type="match status" value="1"/>
</dbReference>
<dbReference type="GO" id="GO:0005634">
    <property type="term" value="C:nucleus"/>
    <property type="evidence" value="ECO:0007669"/>
    <property type="project" value="UniProtKB-SubCell"/>
</dbReference>
<dbReference type="Gene3D" id="4.10.240.10">
    <property type="entry name" value="Zn(2)-C6 fungal-type DNA-binding domain"/>
    <property type="match status" value="1"/>
</dbReference>
<feature type="region of interest" description="Disordered" evidence="3">
    <location>
        <begin position="94"/>
        <end position="137"/>
    </location>
</feature>
<dbReference type="EMBL" id="JADCTT010000017">
    <property type="protein sequence ID" value="KAF9743509.1"/>
    <property type="molecule type" value="Genomic_DNA"/>
</dbReference>
<dbReference type="InterPro" id="IPR001138">
    <property type="entry name" value="Zn2Cys6_DnaBD"/>
</dbReference>
<protein>
    <recommendedName>
        <fullName evidence="4">Zn(2)-C6 fungal-type domain-containing protein</fullName>
    </recommendedName>
</protein>
<keyword evidence="2" id="KW-0539">Nucleus</keyword>
<evidence type="ECO:0000256" key="1">
    <source>
        <dbReference type="ARBA" id="ARBA00004123"/>
    </source>
</evidence>
<dbReference type="SUPFAM" id="SSF57701">
    <property type="entry name" value="Zn2/Cys6 DNA-binding domain"/>
    <property type="match status" value="1"/>
</dbReference>
<organism evidence="5 6">
    <name type="scientific">Bionectria ochroleuca</name>
    <name type="common">Gliocladium roseum</name>
    <dbReference type="NCBI Taxonomy" id="29856"/>
    <lineage>
        <taxon>Eukaryota</taxon>
        <taxon>Fungi</taxon>
        <taxon>Dikarya</taxon>
        <taxon>Ascomycota</taxon>
        <taxon>Pezizomycotina</taxon>
        <taxon>Sordariomycetes</taxon>
        <taxon>Hypocreomycetidae</taxon>
        <taxon>Hypocreales</taxon>
        <taxon>Bionectriaceae</taxon>
        <taxon>Clonostachys</taxon>
    </lineage>
</organism>
<name>A0A8H7K4D7_BIOOC</name>
<dbReference type="PROSITE" id="PS50048">
    <property type="entry name" value="ZN2_CY6_FUNGAL_2"/>
    <property type="match status" value="1"/>
</dbReference>
<evidence type="ECO:0000259" key="4">
    <source>
        <dbReference type="PROSITE" id="PS50048"/>
    </source>
</evidence>
<feature type="compositionally biased region" description="Polar residues" evidence="3">
    <location>
        <begin position="1"/>
        <end position="11"/>
    </location>
</feature>
<dbReference type="GO" id="GO:0008270">
    <property type="term" value="F:zinc ion binding"/>
    <property type="evidence" value="ECO:0007669"/>
    <property type="project" value="InterPro"/>
</dbReference>
<comment type="caution">
    <text evidence="5">The sequence shown here is derived from an EMBL/GenBank/DDBJ whole genome shotgun (WGS) entry which is preliminary data.</text>
</comment>
<reference evidence="5" key="1">
    <citation type="submission" date="2020-10" db="EMBL/GenBank/DDBJ databases">
        <title>High-Quality Genome Resource of Clonostachys rosea strain S41 by Oxford Nanopore Long-Read Sequencing.</title>
        <authorList>
            <person name="Wang H."/>
        </authorList>
    </citation>
    <scope>NUCLEOTIDE SEQUENCE</scope>
    <source>
        <strain evidence="5">S41</strain>
    </source>
</reference>
<feature type="compositionally biased region" description="Low complexity" evidence="3">
    <location>
        <begin position="124"/>
        <end position="134"/>
    </location>
</feature>
<sequence length="195" mass="21517">MSSLLSPSENDSPAIPNPLPSPQAPKPTRILACVLCQQRKIKCDRKFPCAHCLKQGLQCVPATQARRRRRFPEKDLLRRLAQYEDLLRANNIRFNPLHQTPSTAGKGSDAGADSDSSDDEQSHSHSAASPTPSSKPLDVFDTKSIWLAICQEGQASTSGGQVEGADNLERTVKDALEMERGSDYDFFYLDLPKHL</sequence>
<evidence type="ECO:0000313" key="6">
    <source>
        <dbReference type="Proteomes" id="UP000616885"/>
    </source>
</evidence>
<feature type="region of interest" description="Disordered" evidence="3">
    <location>
        <begin position="1"/>
        <end position="23"/>
    </location>
</feature>
<dbReference type="GO" id="GO:0000981">
    <property type="term" value="F:DNA-binding transcription factor activity, RNA polymerase II-specific"/>
    <property type="evidence" value="ECO:0007669"/>
    <property type="project" value="InterPro"/>
</dbReference>
<evidence type="ECO:0000256" key="2">
    <source>
        <dbReference type="ARBA" id="ARBA00023242"/>
    </source>
</evidence>
<dbReference type="AlphaFoldDB" id="A0A8H7K4D7"/>
<comment type="subcellular location">
    <subcellularLocation>
        <location evidence="1">Nucleus</location>
    </subcellularLocation>
</comment>
<dbReference type="PANTHER" id="PTHR31001:SF45">
    <property type="entry name" value="ZN(II)2CYS6 TRANSCRIPTION FACTOR (EUROFUNG)"/>
    <property type="match status" value="1"/>
</dbReference>
<dbReference type="Proteomes" id="UP000616885">
    <property type="component" value="Unassembled WGS sequence"/>
</dbReference>
<dbReference type="PANTHER" id="PTHR31001">
    <property type="entry name" value="UNCHARACTERIZED TRANSCRIPTIONAL REGULATORY PROTEIN"/>
    <property type="match status" value="1"/>
</dbReference>
<accession>A0A8H7K4D7</accession>
<proteinExistence type="predicted"/>
<dbReference type="Pfam" id="PF00172">
    <property type="entry name" value="Zn_clus"/>
    <property type="match status" value="1"/>
</dbReference>
<dbReference type="CDD" id="cd00067">
    <property type="entry name" value="GAL4"/>
    <property type="match status" value="1"/>
</dbReference>
<evidence type="ECO:0000256" key="3">
    <source>
        <dbReference type="SAM" id="MobiDB-lite"/>
    </source>
</evidence>
<gene>
    <name evidence="5" type="ORF">IM811_006600</name>
</gene>
<dbReference type="InterPro" id="IPR050613">
    <property type="entry name" value="Sec_Metabolite_Reg"/>
</dbReference>
<evidence type="ECO:0000313" key="5">
    <source>
        <dbReference type="EMBL" id="KAF9743509.1"/>
    </source>
</evidence>